<dbReference type="PANTHER" id="PTHR38248">
    <property type="entry name" value="FUNK1 6"/>
    <property type="match status" value="1"/>
</dbReference>
<feature type="non-terminal residue" evidence="2">
    <location>
        <position position="274"/>
    </location>
</feature>
<name>A0A8E2DF33_9APHY</name>
<gene>
    <name evidence="2" type="ORF">OBBRIDRAFT_786259</name>
</gene>
<dbReference type="InterPro" id="IPR040976">
    <property type="entry name" value="Pkinase_fungal"/>
</dbReference>
<reference evidence="2 3" key="1">
    <citation type="submission" date="2016-07" db="EMBL/GenBank/DDBJ databases">
        <title>Draft genome of the white-rot fungus Obba rivulosa 3A-2.</title>
        <authorList>
            <consortium name="DOE Joint Genome Institute"/>
            <person name="Miettinen O."/>
            <person name="Riley R."/>
            <person name="Acob R."/>
            <person name="Barry K."/>
            <person name="Cullen D."/>
            <person name="De Vries R."/>
            <person name="Hainaut M."/>
            <person name="Hatakka A."/>
            <person name="Henrissat B."/>
            <person name="Hilden K."/>
            <person name="Kuo R."/>
            <person name="Labutti K."/>
            <person name="Lipzen A."/>
            <person name="Makela M.R."/>
            <person name="Sandor L."/>
            <person name="Spatafora J.W."/>
            <person name="Grigoriev I.V."/>
            <person name="Hibbett D.S."/>
        </authorList>
    </citation>
    <scope>NUCLEOTIDE SEQUENCE [LARGE SCALE GENOMIC DNA]</scope>
    <source>
        <strain evidence="2 3">3A-2</strain>
    </source>
</reference>
<dbReference type="AlphaFoldDB" id="A0A8E2DF33"/>
<sequence>MTLWYCDRMGLVQSESFDIFETPEYLVLVLAALAMAPADALGFCPFLKFPSPESNFLQGTSLTLPNAIGEGEENLGEVTFKVEVTSSRKLINHPGAIGRGTVVVPVGTIGKSKELFGEKNHVAKIYWPQEVRDAEEQFVRIIRKKMSGHEVARQYVKNIVEIKCSLKKSMAEMGLPRAFMTDVPLAGGEKRLLRILIMEEYMPLQNLDSVDEFKQVFVDVVQGHHWAWTIAEVLHRDVSINNVMFYRDIARNQVIGVLCDWDLANKKDLIGPDS</sequence>
<dbReference type="Pfam" id="PF17667">
    <property type="entry name" value="Pkinase_fungal"/>
    <property type="match status" value="1"/>
</dbReference>
<evidence type="ECO:0000313" key="3">
    <source>
        <dbReference type="Proteomes" id="UP000250043"/>
    </source>
</evidence>
<accession>A0A8E2DF33</accession>
<dbReference type="OrthoDB" id="5584477at2759"/>
<dbReference type="InterPro" id="IPR011009">
    <property type="entry name" value="Kinase-like_dom_sf"/>
</dbReference>
<dbReference type="PANTHER" id="PTHR38248:SF2">
    <property type="entry name" value="FUNK1 11"/>
    <property type="match status" value="1"/>
</dbReference>
<dbReference type="Proteomes" id="UP000250043">
    <property type="component" value="Unassembled WGS sequence"/>
</dbReference>
<evidence type="ECO:0000259" key="1">
    <source>
        <dbReference type="Pfam" id="PF17667"/>
    </source>
</evidence>
<feature type="domain" description="Fungal-type protein kinase" evidence="1">
    <location>
        <begin position="1"/>
        <end position="266"/>
    </location>
</feature>
<protein>
    <recommendedName>
        <fullName evidence="1">Fungal-type protein kinase domain-containing protein</fullName>
    </recommendedName>
</protein>
<dbReference type="SUPFAM" id="SSF56112">
    <property type="entry name" value="Protein kinase-like (PK-like)"/>
    <property type="match status" value="1"/>
</dbReference>
<keyword evidence="3" id="KW-1185">Reference proteome</keyword>
<dbReference type="EMBL" id="KV722681">
    <property type="protein sequence ID" value="OCH84372.1"/>
    <property type="molecule type" value="Genomic_DNA"/>
</dbReference>
<proteinExistence type="predicted"/>
<organism evidence="2 3">
    <name type="scientific">Obba rivulosa</name>
    <dbReference type="NCBI Taxonomy" id="1052685"/>
    <lineage>
        <taxon>Eukaryota</taxon>
        <taxon>Fungi</taxon>
        <taxon>Dikarya</taxon>
        <taxon>Basidiomycota</taxon>
        <taxon>Agaricomycotina</taxon>
        <taxon>Agaricomycetes</taxon>
        <taxon>Polyporales</taxon>
        <taxon>Gelatoporiaceae</taxon>
        <taxon>Obba</taxon>
    </lineage>
</organism>
<evidence type="ECO:0000313" key="2">
    <source>
        <dbReference type="EMBL" id="OCH84372.1"/>
    </source>
</evidence>